<evidence type="ECO:0000313" key="1">
    <source>
        <dbReference type="EMBL" id="VWC35332.1"/>
    </source>
</evidence>
<evidence type="ECO:0000313" key="2">
    <source>
        <dbReference type="Proteomes" id="UP000494261"/>
    </source>
</evidence>
<reference evidence="1 2" key="1">
    <citation type="submission" date="2019-09" db="EMBL/GenBank/DDBJ databases">
        <authorList>
            <person name="Depoorter E."/>
        </authorList>
    </citation>
    <scope>NUCLEOTIDE SEQUENCE [LARGE SCALE GENOMIC DNA]</scope>
    <source>
        <strain evidence="1">LMG 13014</strain>
    </source>
</reference>
<gene>
    <name evidence="1" type="ORF">BLA13014_06515</name>
</gene>
<sequence>MRNETNLIAAPMYLMCGVDMQGTREDAQGKTTRFGCDLPWKVWAAMRAGTSK</sequence>
<name>A0A6P2RUL2_9BURK</name>
<dbReference type="Proteomes" id="UP000494261">
    <property type="component" value="Unassembled WGS sequence"/>
</dbReference>
<proteinExistence type="predicted"/>
<dbReference type="AlphaFoldDB" id="A0A6P2RUL2"/>
<organism evidence="1 2">
    <name type="scientific">Burkholderia aenigmatica</name>
    <dbReference type="NCBI Taxonomy" id="2015348"/>
    <lineage>
        <taxon>Bacteria</taxon>
        <taxon>Pseudomonadati</taxon>
        <taxon>Pseudomonadota</taxon>
        <taxon>Betaproteobacteria</taxon>
        <taxon>Burkholderiales</taxon>
        <taxon>Burkholderiaceae</taxon>
        <taxon>Burkholderia</taxon>
        <taxon>Burkholderia cepacia complex</taxon>
    </lineage>
</organism>
<protein>
    <submittedName>
        <fullName evidence="1">Uncharacterized protein</fullName>
    </submittedName>
</protein>
<dbReference type="EMBL" id="CABVQC010000063">
    <property type="protein sequence ID" value="VWC35332.1"/>
    <property type="molecule type" value="Genomic_DNA"/>
</dbReference>
<accession>A0A6P2RUL2</accession>